<organism evidence="2 3">
    <name type="scientific">Cellvibrio polysaccharolyticus</name>
    <dbReference type="NCBI Taxonomy" id="2082724"/>
    <lineage>
        <taxon>Bacteria</taxon>
        <taxon>Pseudomonadati</taxon>
        <taxon>Pseudomonadota</taxon>
        <taxon>Gammaproteobacteria</taxon>
        <taxon>Cellvibrionales</taxon>
        <taxon>Cellvibrionaceae</taxon>
        <taxon>Cellvibrio</taxon>
    </lineage>
</organism>
<dbReference type="AlphaFoldDB" id="A0A928V098"/>
<dbReference type="RefSeq" id="WP_193907577.1">
    <property type="nucleotide sequence ID" value="NZ_PRDL01000001.1"/>
</dbReference>
<dbReference type="EMBL" id="PRDL01000001">
    <property type="protein sequence ID" value="MBE8716470.1"/>
    <property type="molecule type" value="Genomic_DNA"/>
</dbReference>
<evidence type="ECO:0000256" key="1">
    <source>
        <dbReference type="SAM" id="MobiDB-lite"/>
    </source>
</evidence>
<dbReference type="InterPro" id="IPR009813">
    <property type="entry name" value="Uncharacterised_YebG"/>
</dbReference>
<feature type="region of interest" description="Disordered" evidence="1">
    <location>
        <begin position="80"/>
        <end position="104"/>
    </location>
</feature>
<comment type="caution">
    <text evidence="2">The sequence shown here is derived from an EMBL/GenBank/DDBJ whole genome shotgun (WGS) entry which is preliminary data.</text>
</comment>
<accession>A0A928V098</accession>
<evidence type="ECO:0000313" key="2">
    <source>
        <dbReference type="EMBL" id="MBE8716470.1"/>
    </source>
</evidence>
<reference evidence="2" key="1">
    <citation type="submission" date="2018-07" db="EMBL/GenBank/DDBJ databases">
        <title>Genome assembly of strain Ka43.</title>
        <authorList>
            <person name="Kukolya J."/>
            <person name="Nagy I."/>
            <person name="Horvath B."/>
            <person name="Toth A."/>
        </authorList>
    </citation>
    <scope>NUCLEOTIDE SEQUENCE</scope>
    <source>
        <strain evidence="2">KB43</strain>
    </source>
</reference>
<evidence type="ECO:0000313" key="3">
    <source>
        <dbReference type="Proteomes" id="UP000652567"/>
    </source>
</evidence>
<dbReference type="InterPro" id="IPR038627">
    <property type="entry name" value="YebG-like_sf"/>
</dbReference>
<dbReference type="Gene3D" id="1.10.10.710">
    <property type="entry name" value="PSPTO_1197 like"/>
    <property type="match status" value="1"/>
</dbReference>
<sequence>MAVIAIWQCDRDGSMFEDKKQAEEHDRYLELAATITSLIESEIPDINEQHSEAIGLLLARRREQLAKACKGKPEELLQSISEPDTGAAAIGHLAPRPAKADLQD</sequence>
<dbReference type="Pfam" id="PF07130">
    <property type="entry name" value="YebG"/>
    <property type="match status" value="1"/>
</dbReference>
<proteinExistence type="predicted"/>
<name>A0A928V098_9GAMM</name>
<keyword evidence="3" id="KW-1185">Reference proteome</keyword>
<dbReference type="Proteomes" id="UP000652567">
    <property type="component" value="Unassembled WGS sequence"/>
</dbReference>
<protein>
    <submittedName>
        <fullName evidence="2">Uncharacterized protein</fullName>
    </submittedName>
</protein>
<gene>
    <name evidence="2" type="ORF">C4F51_04630</name>
</gene>